<dbReference type="EMBL" id="JAVAMP010000015">
    <property type="protein sequence ID" value="MDP5276531.1"/>
    <property type="molecule type" value="Genomic_DNA"/>
</dbReference>
<dbReference type="GO" id="GO:0016740">
    <property type="term" value="F:transferase activity"/>
    <property type="evidence" value="ECO:0007669"/>
    <property type="project" value="UniProtKB-KW"/>
</dbReference>
<sequence>MNNTLLNKNLIIGQGRQAEIYEYEENEVVKLFHKDTNQDDISFEYKMSKFVHTSGLEVPYVSRMIEVGDRKGIVFERLEGKTILETVSKQPLKFVTMAKQMANLHYSIHQVSSLELPSQKERMEHTILNADLLSPPQKEKVIKYLYQLPDENVICHGDFHPDNVMITSIGAKTIDWPNVSRGHHLSDVTRTLLMLKYGILPEHSPTLIKLLDKVGKKQFYFLYLKTYLSLSGDSMNEIKKWEVPVAAARLADGVPDEEKQLIFDRILKEFLE</sequence>
<protein>
    <submittedName>
        <fullName evidence="2">Aminoglycoside phosphotransferase family protein</fullName>
        <ecNumber evidence="2">2.7.1.-</ecNumber>
    </submittedName>
</protein>
<keyword evidence="2" id="KW-0808">Transferase</keyword>
<proteinExistence type="predicted"/>
<evidence type="ECO:0000313" key="3">
    <source>
        <dbReference type="Proteomes" id="UP001231941"/>
    </source>
</evidence>
<dbReference type="SUPFAM" id="SSF56112">
    <property type="entry name" value="Protein kinase-like (PK-like)"/>
    <property type="match status" value="1"/>
</dbReference>
<dbReference type="Gene3D" id="3.90.1200.10">
    <property type="match status" value="1"/>
</dbReference>
<accession>A0ABT9J4K5</accession>
<keyword evidence="3" id="KW-1185">Reference proteome</keyword>
<dbReference type="Pfam" id="PF01636">
    <property type="entry name" value="APH"/>
    <property type="match status" value="1"/>
</dbReference>
<name>A0ABT9J4K5_9BACL</name>
<evidence type="ECO:0000313" key="2">
    <source>
        <dbReference type="EMBL" id="MDP5276531.1"/>
    </source>
</evidence>
<organism evidence="2 3">
    <name type="scientific">Chengkuizengella axinellae</name>
    <dbReference type="NCBI Taxonomy" id="3064388"/>
    <lineage>
        <taxon>Bacteria</taxon>
        <taxon>Bacillati</taxon>
        <taxon>Bacillota</taxon>
        <taxon>Bacilli</taxon>
        <taxon>Bacillales</taxon>
        <taxon>Paenibacillaceae</taxon>
        <taxon>Chengkuizengella</taxon>
    </lineage>
</organism>
<dbReference type="InterPro" id="IPR011009">
    <property type="entry name" value="Kinase-like_dom_sf"/>
</dbReference>
<dbReference type="RefSeq" id="WP_305993838.1">
    <property type="nucleotide sequence ID" value="NZ_JAVAMP010000015.1"/>
</dbReference>
<reference evidence="2 3" key="1">
    <citation type="submission" date="2023-08" db="EMBL/GenBank/DDBJ databases">
        <authorList>
            <person name="Park J.-S."/>
        </authorList>
    </citation>
    <scope>NUCLEOTIDE SEQUENCE [LARGE SCALE GENOMIC DNA]</scope>
    <source>
        <strain evidence="2 3">2205SS18-9</strain>
    </source>
</reference>
<comment type="caution">
    <text evidence="2">The sequence shown here is derived from an EMBL/GenBank/DDBJ whole genome shotgun (WGS) entry which is preliminary data.</text>
</comment>
<feature type="domain" description="Aminoglycoside phosphotransferase" evidence="1">
    <location>
        <begin position="28"/>
        <end position="192"/>
    </location>
</feature>
<dbReference type="EC" id="2.7.1.-" evidence="2"/>
<dbReference type="Proteomes" id="UP001231941">
    <property type="component" value="Unassembled WGS sequence"/>
</dbReference>
<evidence type="ECO:0000259" key="1">
    <source>
        <dbReference type="Pfam" id="PF01636"/>
    </source>
</evidence>
<gene>
    <name evidence="2" type="ORF">Q5Y73_20765</name>
</gene>
<dbReference type="InterPro" id="IPR002575">
    <property type="entry name" value="Aminoglycoside_PTrfase"/>
</dbReference>